<dbReference type="AlphaFoldDB" id="A0A212KFN2"/>
<feature type="transmembrane region" description="Helical" evidence="1">
    <location>
        <begin position="123"/>
        <end position="141"/>
    </location>
</feature>
<feature type="transmembrane region" description="Helical" evidence="1">
    <location>
        <begin position="283"/>
        <end position="304"/>
    </location>
</feature>
<feature type="transmembrane region" description="Helical" evidence="1">
    <location>
        <begin position="66"/>
        <end position="89"/>
    </location>
</feature>
<reference evidence="2" key="1">
    <citation type="submission" date="2016-04" db="EMBL/GenBank/DDBJ databases">
        <authorList>
            <person name="Evans L.H."/>
            <person name="Alamgir A."/>
            <person name="Owens N."/>
            <person name="Weber N.D."/>
            <person name="Virtaneva K."/>
            <person name="Barbian K."/>
            <person name="Babar A."/>
            <person name="Rosenke K."/>
        </authorList>
    </citation>
    <scope>NUCLEOTIDE SEQUENCE</scope>
    <source>
        <strain evidence="2">86</strain>
    </source>
</reference>
<organism evidence="2">
    <name type="scientific">uncultured delta proteobacterium</name>
    <dbReference type="NCBI Taxonomy" id="34034"/>
    <lineage>
        <taxon>Bacteria</taxon>
        <taxon>Deltaproteobacteria</taxon>
        <taxon>environmental samples</taxon>
    </lineage>
</organism>
<proteinExistence type="predicted"/>
<name>A0A212KFN2_9DELT</name>
<feature type="transmembrane region" description="Helical" evidence="1">
    <location>
        <begin position="26"/>
        <end position="46"/>
    </location>
</feature>
<dbReference type="EMBL" id="FLUQ01000006">
    <property type="protein sequence ID" value="SBW10530.1"/>
    <property type="molecule type" value="Genomic_DNA"/>
</dbReference>
<feature type="transmembrane region" description="Helical" evidence="1">
    <location>
        <begin position="379"/>
        <end position="397"/>
    </location>
</feature>
<feature type="transmembrane region" description="Helical" evidence="1">
    <location>
        <begin position="181"/>
        <end position="204"/>
    </location>
</feature>
<evidence type="ECO:0000256" key="1">
    <source>
        <dbReference type="SAM" id="Phobius"/>
    </source>
</evidence>
<keyword evidence="1" id="KW-0472">Membrane</keyword>
<keyword evidence="1" id="KW-0812">Transmembrane</keyword>
<sequence length="400" mass="40528">MFAMIAPSSDQPVGQHRVFSGGEARIAALIGCGFALAFGWVWSGALRDLWLADALTDTLFSGHGTTVFFAVLLAVFLTGGVIGSVAGGARPNRVPAWAFPVLAHGAALLPLGVSLLASGEPGGVATAASLGLAGGLAGLYWASVLLRLTPAAAGTALAVAGLGIAGLAGLTEALSPATQSWPFSAVSPVCAGIALLIAWLLALRTKGETGNKQTEARIARLPKKTAAALALSIAVLGALFSAEGYAAPTPWLQAGLEAAGTLSALAPYFIMQKRGAFRERPPLFSSLALPLALALAMIPLALLWPAAFSWALHLATGALLAAAAMQLAVRSPASRDAAPRRAGNPGLSSYALAMLPVALNAGFFAGSRAALLWRRENTGLAALVFICLAALFALGPVNTI</sequence>
<feature type="transmembrane region" description="Helical" evidence="1">
    <location>
        <begin position="350"/>
        <end position="373"/>
    </location>
</feature>
<keyword evidence="1" id="KW-1133">Transmembrane helix</keyword>
<feature type="transmembrane region" description="Helical" evidence="1">
    <location>
        <begin position="225"/>
        <end position="245"/>
    </location>
</feature>
<gene>
    <name evidence="2" type="ORF">KL86DPRO_60195</name>
</gene>
<feature type="transmembrane region" description="Helical" evidence="1">
    <location>
        <begin position="96"/>
        <end position="117"/>
    </location>
</feature>
<protein>
    <submittedName>
        <fullName evidence="2">Uncharacterized protein</fullName>
    </submittedName>
</protein>
<feature type="transmembrane region" description="Helical" evidence="1">
    <location>
        <begin position="310"/>
        <end position="329"/>
    </location>
</feature>
<feature type="transmembrane region" description="Helical" evidence="1">
    <location>
        <begin position="148"/>
        <end position="169"/>
    </location>
</feature>
<accession>A0A212KFN2</accession>
<feature type="transmembrane region" description="Helical" evidence="1">
    <location>
        <begin position="251"/>
        <end position="271"/>
    </location>
</feature>
<evidence type="ECO:0000313" key="2">
    <source>
        <dbReference type="EMBL" id="SBW10530.1"/>
    </source>
</evidence>